<dbReference type="PANTHER" id="PTHR43037:SF1">
    <property type="entry name" value="BLL1128 PROTEIN"/>
    <property type="match status" value="1"/>
</dbReference>
<dbReference type="InterPro" id="IPR021860">
    <property type="entry name" value="Peptidase_S12_Pab87-rel_C"/>
</dbReference>
<evidence type="ECO:0000259" key="3">
    <source>
        <dbReference type="Pfam" id="PF11954"/>
    </source>
</evidence>
<dbReference type="PANTHER" id="PTHR43037">
    <property type="entry name" value="UNNAMED PRODUCT-RELATED"/>
    <property type="match status" value="1"/>
</dbReference>
<proteinExistence type="predicted"/>
<sequence>MEDHKRRWVMLRAMQPISRAGLFLCWLIFLLPAAWGLPHHHIDTGFLNRTVAANGTLYHYQVYIPEGWNDHEDWPVILFLHGSGERGSEGMDETQIGLPQAIRIHPDRWPFLVVMPQVPFGHHRWTDPDMMQMALAALDQDTKEFHGDRDRTYLTGLSLGGYGVYELARSHPHRFAALVPVSGGVFWSYKPDRWKEAATLPGEYARTIGRTPVWIFHGSDDNVVQVKQAQLMYEALKLSGGNVRFWQFAGWRHNAWDKAYGLPELPKWLLAHRLSSTQKLQPISEEVLVPLHPVPARINPDIYDDYAGIYESEGTVEATVQRQGDRLMNRSRAGDVLELLPENTTTFFYPTGSATRLTFVRDEHGDVKGILYHDDRHEEFWERKR</sequence>
<protein>
    <submittedName>
        <fullName evidence="4">DUF3471 domain-containing protein</fullName>
    </submittedName>
</protein>
<keyword evidence="5" id="KW-1185">Reference proteome</keyword>
<dbReference type="InterPro" id="IPR001375">
    <property type="entry name" value="Peptidase_S9_cat"/>
</dbReference>
<gene>
    <name evidence="4" type="ORF">ESZ00_09375</name>
</gene>
<dbReference type="Pfam" id="PF11954">
    <property type="entry name" value="DUF3471"/>
    <property type="match status" value="1"/>
</dbReference>
<dbReference type="Proteomes" id="UP000290253">
    <property type="component" value="Unassembled WGS sequence"/>
</dbReference>
<dbReference type="OrthoDB" id="9795555at2"/>
<evidence type="ECO:0000259" key="2">
    <source>
        <dbReference type="Pfam" id="PF00326"/>
    </source>
</evidence>
<evidence type="ECO:0000313" key="4">
    <source>
        <dbReference type="EMBL" id="RXS98033.1"/>
    </source>
</evidence>
<reference evidence="4 5" key="1">
    <citation type="journal article" date="2016" name="Int. J. Syst. Evol. Microbiol.">
        <title>Acidipila dinghuensis sp. nov., an acidobacterium isolated from forest soil.</title>
        <authorList>
            <person name="Jiang Y.W."/>
            <person name="Wang J."/>
            <person name="Chen M.H."/>
            <person name="Lv Y.Y."/>
            <person name="Qiu L.H."/>
        </authorList>
    </citation>
    <scope>NUCLEOTIDE SEQUENCE [LARGE SCALE GENOMIC DNA]</scope>
    <source>
        <strain evidence="4 5">DHOF10</strain>
    </source>
</reference>
<dbReference type="Pfam" id="PF00326">
    <property type="entry name" value="Peptidase_S9"/>
    <property type="match status" value="1"/>
</dbReference>
<dbReference type="AlphaFoldDB" id="A0A4Q1SKN8"/>
<dbReference type="InterPro" id="IPR050955">
    <property type="entry name" value="Plant_Biomass_Hydrol_Est"/>
</dbReference>
<feature type="domain" description="Peptidase S9 prolyl oligopeptidase catalytic" evidence="2">
    <location>
        <begin position="135"/>
        <end position="258"/>
    </location>
</feature>
<feature type="domain" description="Peptidase S12 Pab87-related C-terminal" evidence="3">
    <location>
        <begin position="297"/>
        <end position="373"/>
    </location>
</feature>
<evidence type="ECO:0000313" key="5">
    <source>
        <dbReference type="Proteomes" id="UP000290253"/>
    </source>
</evidence>
<name>A0A4Q1SKN8_9BACT</name>
<dbReference type="InterPro" id="IPR029058">
    <property type="entry name" value="AB_hydrolase_fold"/>
</dbReference>
<accession>A0A4Q1SKN8</accession>
<dbReference type="GO" id="GO:0008236">
    <property type="term" value="F:serine-type peptidase activity"/>
    <property type="evidence" value="ECO:0007669"/>
    <property type="project" value="InterPro"/>
</dbReference>
<dbReference type="Gene3D" id="3.40.50.1820">
    <property type="entry name" value="alpha/beta hydrolase"/>
    <property type="match status" value="1"/>
</dbReference>
<keyword evidence="1" id="KW-0732">Signal</keyword>
<dbReference type="EMBL" id="SDMK01000001">
    <property type="protein sequence ID" value="RXS98033.1"/>
    <property type="molecule type" value="Genomic_DNA"/>
</dbReference>
<dbReference type="GO" id="GO:0006508">
    <property type="term" value="P:proteolysis"/>
    <property type="evidence" value="ECO:0007669"/>
    <property type="project" value="InterPro"/>
</dbReference>
<comment type="caution">
    <text evidence="4">The sequence shown here is derived from an EMBL/GenBank/DDBJ whole genome shotgun (WGS) entry which is preliminary data.</text>
</comment>
<evidence type="ECO:0000256" key="1">
    <source>
        <dbReference type="ARBA" id="ARBA00022729"/>
    </source>
</evidence>
<organism evidence="4 5">
    <name type="scientific">Silvibacterium dinghuense</name>
    <dbReference type="NCBI Taxonomy" id="1560006"/>
    <lineage>
        <taxon>Bacteria</taxon>
        <taxon>Pseudomonadati</taxon>
        <taxon>Acidobacteriota</taxon>
        <taxon>Terriglobia</taxon>
        <taxon>Terriglobales</taxon>
        <taxon>Acidobacteriaceae</taxon>
        <taxon>Silvibacterium</taxon>
    </lineage>
</organism>
<dbReference type="SUPFAM" id="SSF53474">
    <property type="entry name" value="alpha/beta-Hydrolases"/>
    <property type="match status" value="1"/>
</dbReference>